<protein>
    <submittedName>
        <fullName evidence="1">Uncharacterized protein</fullName>
    </submittedName>
</protein>
<accession>A0A9P5Y2B5</accession>
<gene>
    <name evidence="1" type="ORF">BDZ94DRAFT_1238824</name>
</gene>
<comment type="caution">
    <text evidence="1">The sequence shown here is derived from an EMBL/GenBank/DDBJ whole genome shotgun (WGS) entry which is preliminary data.</text>
</comment>
<dbReference type="Proteomes" id="UP000807353">
    <property type="component" value="Unassembled WGS sequence"/>
</dbReference>
<keyword evidence="2" id="KW-1185">Reference proteome</keyword>
<proteinExistence type="predicted"/>
<sequence length="182" mass="20520">MSKHGHREDGGLRIAMCPNFQNFLVAKLGASELDFNEKISPYILLRAPRHIIVRTRLYTSGVEALWLHDAPHSAKTTSDEYGYAVISANPPTDVTFYFRTKFHALVILPESSVVETSGFERSGERNRDQRLPMLFGIIVYDRLSRRCAVRGGISRSDFPQRTKFFGPIISFDPSSIVDNSAL</sequence>
<reference evidence="1" key="1">
    <citation type="submission" date="2020-11" db="EMBL/GenBank/DDBJ databases">
        <authorList>
            <consortium name="DOE Joint Genome Institute"/>
            <person name="Ahrendt S."/>
            <person name="Riley R."/>
            <person name="Andreopoulos W."/>
            <person name="Labutti K."/>
            <person name="Pangilinan J."/>
            <person name="Ruiz-Duenas F.J."/>
            <person name="Barrasa J.M."/>
            <person name="Sanchez-Garcia M."/>
            <person name="Camarero S."/>
            <person name="Miyauchi S."/>
            <person name="Serrano A."/>
            <person name="Linde D."/>
            <person name="Babiker R."/>
            <person name="Drula E."/>
            <person name="Ayuso-Fernandez I."/>
            <person name="Pacheco R."/>
            <person name="Padilla G."/>
            <person name="Ferreira P."/>
            <person name="Barriuso J."/>
            <person name="Kellner H."/>
            <person name="Castanera R."/>
            <person name="Alfaro M."/>
            <person name="Ramirez L."/>
            <person name="Pisabarro A.G."/>
            <person name="Kuo A."/>
            <person name="Tritt A."/>
            <person name="Lipzen A."/>
            <person name="He G."/>
            <person name="Yan M."/>
            <person name="Ng V."/>
            <person name="Cullen D."/>
            <person name="Martin F."/>
            <person name="Rosso M.-N."/>
            <person name="Henrissat B."/>
            <person name="Hibbett D."/>
            <person name="Martinez A.T."/>
            <person name="Grigoriev I.V."/>
        </authorList>
    </citation>
    <scope>NUCLEOTIDE SEQUENCE</scope>
    <source>
        <strain evidence="1">CBS 247.69</strain>
    </source>
</reference>
<organism evidence="1 2">
    <name type="scientific">Collybia nuda</name>
    <dbReference type="NCBI Taxonomy" id="64659"/>
    <lineage>
        <taxon>Eukaryota</taxon>
        <taxon>Fungi</taxon>
        <taxon>Dikarya</taxon>
        <taxon>Basidiomycota</taxon>
        <taxon>Agaricomycotina</taxon>
        <taxon>Agaricomycetes</taxon>
        <taxon>Agaricomycetidae</taxon>
        <taxon>Agaricales</taxon>
        <taxon>Tricholomatineae</taxon>
        <taxon>Clitocybaceae</taxon>
        <taxon>Collybia</taxon>
    </lineage>
</organism>
<dbReference type="EMBL" id="MU150307">
    <property type="protein sequence ID" value="KAF9459950.1"/>
    <property type="molecule type" value="Genomic_DNA"/>
</dbReference>
<name>A0A9P5Y2B5_9AGAR</name>
<evidence type="ECO:0000313" key="1">
    <source>
        <dbReference type="EMBL" id="KAF9459950.1"/>
    </source>
</evidence>
<evidence type="ECO:0000313" key="2">
    <source>
        <dbReference type="Proteomes" id="UP000807353"/>
    </source>
</evidence>
<dbReference type="AlphaFoldDB" id="A0A9P5Y2B5"/>